<evidence type="ECO:0000259" key="2">
    <source>
        <dbReference type="Pfam" id="PF07786"/>
    </source>
</evidence>
<gene>
    <name evidence="3" type="ORF">Pla8534_65140</name>
</gene>
<feature type="transmembrane region" description="Helical" evidence="1">
    <location>
        <begin position="63"/>
        <end position="79"/>
    </location>
</feature>
<dbReference type="EMBL" id="CP036433">
    <property type="protein sequence ID" value="QDU98642.1"/>
    <property type="molecule type" value="Genomic_DNA"/>
</dbReference>
<dbReference type="InterPro" id="IPR012429">
    <property type="entry name" value="HGSNAT_cat"/>
</dbReference>
<sequence>MLAIFVMVLVHFCENLSGYKLPFSGFGAPLFAFLSGVSYRLWSQARQAKGVTDEEIFKISVRRGLFVFGVGFAFNILVWMPEDTFNWDVLTFIGAALLLLGVVRKLPLPVLAVMAAMSLLVSPILRALADYDAYWVLGYLDGDLTLSDLLIGFLAVGYFPFFPWICFSLTGYIASAWLFAEPDDELDEADEPPPAVWPLLLAGALLAGASGALLAAGPYLPVVVTTHVLRGWTMFPPTVEYVSGMLGYTLLLFGASHWAIDGRPWAMRFPGVLNIAKTFSQYSFTIYVLHHVVHLWPLWIYGVATGHEATYYWMKAMPVAAAIALALLFLLVCFLGLRLLGSQRTYGIESGMRWLCD</sequence>
<feature type="transmembrane region" description="Helical" evidence="1">
    <location>
        <begin position="110"/>
        <end position="129"/>
    </location>
</feature>
<evidence type="ECO:0000256" key="1">
    <source>
        <dbReference type="SAM" id="Phobius"/>
    </source>
</evidence>
<feature type="transmembrane region" description="Helical" evidence="1">
    <location>
        <begin position="195"/>
        <end position="221"/>
    </location>
</feature>
<feature type="transmembrane region" description="Helical" evidence="1">
    <location>
        <begin position="85"/>
        <end position="103"/>
    </location>
</feature>
<dbReference type="Proteomes" id="UP000317648">
    <property type="component" value="Chromosome"/>
</dbReference>
<feature type="transmembrane region" description="Helical" evidence="1">
    <location>
        <begin position="319"/>
        <end position="340"/>
    </location>
</feature>
<accession>A0A518E3J3</accession>
<reference evidence="3 4" key="1">
    <citation type="submission" date="2019-02" db="EMBL/GenBank/DDBJ databases">
        <title>Deep-cultivation of Planctomycetes and their phenomic and genomic characterization uncovers novel biology.</title>
        <authorList>
            <person name="Wiegand S."/>
            <person name="Jogler M."/>
            <person name="Boedeker C."/>
            <person name="Pinto D."/>
            <person name="Vollmers J."/>
            <person name="Rivas-Marin E."/>
            <person name="Kohn T."/>
            <person name="Peeters S.H."/>
            <person name="Heuer A."/>
            <person name="Rast P."/>
            <person name="Oberbeckmann S."/>
            <person name="Bunk B."/>
            <person name="Jeske O."/>
            <person name="Meyerdierks A."/>
            <person name="Storesund J.E."/>
            <person name="Kallscheuer N."/>
            <person name="Luecker S."/>
            <person name="Lage O.M."/>
            <person name="Pohl T."/>
            <person name="Merkel B.J."/>
            <person name="Hornburger P."/>
            <person name="Mueller R.-W."/>
            <person name="Bruemmer F."/>
            <person name="Labrenz M."/>
            <person name="Spormann A.M."/>
            <person name="Op den Camp H."/>
            <person name="Overmann J."/>
            <person name="Amann R."/>
            <person name="Jetten M.S.M."/>
            <person name="Mascher T."/>
            <person name="Medema M.H."/>
            <person name="Devos D.P."/>
            <person name="Kaster A.-K."/>
            <person name="Ovreas L."/>
            <person name="Rohde M."/>
            <person name="Galperin M.Y."/>
            <person name="Jogler C."/>
        </authorList>
    </citation>
    <scope>NUCLEOTIDE SEQUENCE [LARGE SCALE GENOMIC DNA]</scope>
    <source>
        <strain evidence="3 4">Pla85_3_4</strain>
    </source>
</reference>
<keyword evidence="1" id="KW-0472">Membrane</keyword>
<organism evidence="3 4">
    <name type="scientific">Lignipirellula cremea</name>
    <dbReference type="NCBI Taxonomy" id="2528010"/>
    <lineage>
        <taxon>Bacteria</taxon>
        <taxon>Pseudomonadati</taxon>
        <taxon>Planctomycetota</taxon>
        <taxon>Planctomycetia</taxon>
        <taxon>Pirellulales</taxon>
        <taxon>Pirellulaceae</taxon>
        <taxon>Lignipirellula</taxon>
    </lineage>
</organism>
<feature type="transmembrane region" description="Helical" evidence="1">
    <location>
        <begin position="23"/>
        <end position="42"/>
    </location>
</feature>
<name>A0A518E3J3_9BACT</name>
<feature type="domain" description="Heparan-alpha-glucosaminide N-acetyltransferase catalytic" evidence="2">
    <location>
        <begin position="2"/>
        <end position="203"/>
    </location>
</feature>
<keyword evidence="4" id="KW-1185">Reference proteome</keyword>
<dbReference type="OrthoDB" id="210564at2"/>
<evidence type="ECO:0000313" key="4">
    <source>
        <dbReference type="Proteomes" id="UP000317648"/>
    </source>
</evidence>
<keyword evidence="1" id="KW-0812">Transmembrane</keyword>
<dbReference type="Pfam" id="PF07786">
    <property type="entry name" value="HGSNAT_cat"/>
    <property type="match status" value="1"/>
</dbReference>
<feature type="transmembrane region" description="Helical" evidence="1">
    <location>
        <begin position="241"/>
        <end position="260"/>
    </location>
</feature>
<proteinExistence type="predicted"/>
<feature type="transmembrane region" description="Helical" evidence="1">
    <location>
        <begin position="149"/>
        <end position="174"/>
    </location>
</feature>
<dbReference type="KEGG" id="lcre:Pla8534_65140"/>
<evidence type="ECO:0000313" key="3">
    <source>
        <dbReference type="EMBL" id="QDU98642.1"/>
    </source>
</evidence>
<keyword evidence="1" id="KW-1133">Transmembrane helix</keyword>
<protein>
    <recommendedName>
        <fullName evidence="2">Heparan-alpha-glucosaminide N-acetyltransferase catalytic domain-containing protein</fullName>
    </recommendedName>
</protein>
<feature type="transmembrane region" description="Helical" evidence="1">
    <location>
        <begin position="281"/>
        <end position="299"/>
    </location>
</feature>
<dbReference type="AlphaFoldDB" id="A0A518E3J3"/>